<evidence type="ECO:0000256" key="1">
    <source>
        <dbReference type="SAM" id="MobiDB-lite"/>
    </source>
</evidence>
<evidence type="ECO:0000313" key="3">
    <source>
        <dbReference type="Proteomes" id="UP001500603"/>
    </source>
</evidence>
<dbReference type="EMBL" id="BAABJM010000002">
    <property type="protein sequence ID" value="GAA5049317.1"/>
    <property type="molecule type" value="Genomic_DNA"/>
</dbReference>
<protein>
    <submittedName>
        <fullName evidence="2">Uncharacterized protein</fullName>
    </submittedName>
</protein>
<accession>A0ABP9K4H7</accession>
<feature type="region of interest" description="Disordered" evidence="1">
    <location>
        <begin position="186"/>
        <end position="216"/>
    </location>
</feature>
<proteinExistence type="predicted"/>
<gene>
    <name evidence="2" type="ORF">GCM10023318_18090</name>
</gene>
<name>A0ABP9K4H7_9NOCA</name>
<organism evidence="2 3">
    <name type="scientific">Nocardia callitridis</name>
    <dbReference type="NCBI Taxonomy" id="648753"/>
    <lineage>
        <taxon>Bacteria</taxon>
        <taxon>Bacillati</taxon>
        <taxon>Actinomycetota</taxon>
        <taxon>Actinomycetes</taxon>
        <taxon>Mycobacteriales</taxon>
        <taxon>Nocardiaceae</taxon>
        <taxon>Nocardia</taxon>
    </lineage>
</organism>
<evidence type="ECO:0000313" key="2">
    <source>
        <dbReference type="EMBL" id="GAA5049317.1"/>
    </source>
</evidence>
<comment type="caution">
    <text evidence="2">The sequence shown here is derived from an EMBL/GenBank/DDBJ whole genome shotgun (WGS) entry which is preliminary data.</text>
</comment>
<keyword evidence="3" id="KW-1185">Reference proteome</keyword>
<dbReference type="Proteomes" id="UP001500603">
    <property type="component" value="Unassembled WGS sequence"/>
</dbReference>
<sequence length="388" mass="41745">MPLARTVKLILDPLVIRPALNPHLSGALLSVEAAAELRGLLVAAGDRIADAAAWFTLIKRARRQAGITAGNPQDLYFQVAYELAHLRGTPGADAKAVAAGVLAEVHDGSRPTLAELRDYVTDPWVADELRRAIDLAWPAADRGGGDVPHDILVRFLDACAENGAVEEFDALVAKRSGSASTSELEAAGAAHRLGLTDRDRPTPPEPGMNASKATLPPPFDRSVFERLFASFAAVSDSGEEIAAVVRAEIARSAGGWQLAEEASRVLLLAATRATVPFAGDEAVEREGADNRRSAASTDAAKRMLARWLREPFVHRALRLADANPETQHVREAVMRRLWVRLHGRELRGEPVTAAEAWGLLDGALRSVILDRRDRVKAAIWRKAVGGTP</sequence>
<reference evidence="3" key="1">
    <citation type="journal article" date="2019" name="Int. J. Syst. Evol. Microbiol.">
        <title>The Global Catalogue of Microorganisms (GCM) 10K type strain sequencing project: providing services to taxonomists for standard genome sequencing and annotation.</title>
        <authorList>
            <consortium name="The Broad Institute Genomics Platform"/>
            <consortium name="The Broad Institute Genome Sequencing Center for Infectious Disease"/>
            <person name="Wu L."/>
            <person name="Ma J."/>
        </authorList>
    </citation>
    <scope>NUCLEOTIDE SEQUENCE [LARGE SCALE GENOMIC DNA]</scope>
    <source>
        <strain evidence="3">JCM 18298</strain>
    </source>
</reference>